<dbReference type="PANTHER" id="PTHR37984">
    <property type="entry name" value="PROTEIN CBG26694"/>
    <property type="match status" value="1"/>
</dbReference>
<feature type="domain" description="Integrase catalytic" evidence="1">
    <location>
        <begin position="24"/>
        <end position="129"/>
    </location>
</feature>
<dbReference type="Proteomes" id="UP000694888">
    <property type="component" value="Unplaced"/>
</dbReference>
<protein>
    <submittedName>
        <fullName evidence="3">Uncharacterized protein K02A2.6-like</fullName>
    </submittedName>
</protein>
<dbReference type="InterPro" id="IPR050951">
    <property type="entry name" value="Retrovirus_Pol_polyprotein"/>
</dbReference>
<dbReference type="SUPFAM" id="SSF53098">
    <property type="entry name" value="Ribonuclease H-like"/>
    <property type="match status" value="1"/>
</dbReference>
<dbReference type="InterPro" id="IPR001584">
    <property type="entry name" value="Integrase_cat-core"/>
</dbReference>
<reference evidence="3" key="1">
    <citation type="submission" date="2025-08" db="UniProtKB">
        <authorList>
            <consortium name="RefSeq"/>
        </authorList>
    </citation>
    <scope>IDENTIFICATION</scope>
</reference>
<dbReference type="InterPro" id="IPR036397">
    <property type="entry name" value="RNaseH_sf"/>
</dbReference>
<accession>A0ABM0JXI2</accession>
<organism evidence="2 3">
    <name type="scientific">Aplysia californica</name>
    <name type="common">California sea hare</name>
    <dbReference type="NCBI Taxonomy" id="6500"/>
    <lineage>
        <taxon>Eukaryota</taxon>
        <taxon>Metazoa</taxon>
        <taxon>Spiralia</taxon>
        <taxon>Lophotrochozoa</taxon>
        <taxon>Mollusca</taxon>
        <taxon>Gastropoda</taxon>
        <taxon>Heterobranchia</taxon>
        <taxon>Euthyneura</taxon>
        <taxon>Tectipleura</taxon>
        <taxon>Aplysiida</taxon>
        <taxon>Aplysioidea</taxon>
        <taxon>Aplysiidae</taxon>
        <taxon>Aplysia</taxon>
    </lineage>
</organism>
<dbReference type="PANTHER" id="PTHR37984:SF9">
    <property type="entry name" value="INTEGRASE CATALYTIC DOMAIN-CONTAINING PROTEIN"/>
    <property type="match status" value="1"/>
</dbReference>
<keyword evidence="2" id="KW-1185">Reference proteome</keyword>
<gene>
    <name evidence="3" type="primary">LOC101858877</name>
</gene>
<dbReference type="GeneID" id="101858877"/>
<dbReference type="Pfam" id="PF00665">
    <property type="entry name" value="rve"/>
    <property type="match status" value="1"/>
</dbReference>
<dbReference type="RefSeq" id="XP_005103869.1">
    <property type="nucleotide sequence ID" value="XM_005103812.1"/>
</dbReference>
<dbReference type="Gene3D" id="3.30.420.10">
    <property type="entry name" value="Ribonuclease H-like superfamily/Ribonuclease H"/>
    <property type="match status" value="1"/>
</dbReference>
<proteinExistence type="predicted"/>
<dbReference type="InterPro" id="IPR012337">
    <property type="entry name" value="RNaseH-like_sf"/>
</dbReference>
<evidence type="ECO:0000313" key="2">
    <source>
        <dbReference type="Proteomes" id="UP000694888"/>
    </source>
</evidence>
<dbReference type="PROSITE" id="PS50994">
    <property type="entry name" value="INTEGRASE"/>
    <property type="match status" value="1"/>
</dbReference>
<sequence length="129" mass="14499">MVKKSNTCAKLRPVQKEPLLPSSSPDRPWSRLAMDLFDLKGQTYIVVVHYYSCWVELRLFEKLNSVHVFVINKLKSTFDTHGIPEAVVSDNGSQFSSGSFQAFSKAFGFIHITSSPRYPQSNGEAERAA</sequence>
<evidence type="ECO:0000259" key="1">
    <source>
        <dbReference type="PROSITE" id="PS50994"/>
    </source>
</evidence>
<evidence type="ECO:0000313" key="3">
    <source>
        <dbReference type="RefSeq" id="XP_005103869.1"/>
    </source>
</evidence>
<name>A0ABM0JXI2_APLCA</name>